<reference evidence="2 3" key="1">
    <citation type="journal article" date="2016" name="Nat. Commun.">
        <title>Thousands of microbial genomes shed light on interconnected biogeochemical processes in an aquifer system.</title>
        <authorList>
            <person name="Anantharaman K."/>
            <person name="Brown C.T."/>
            <person name="Hug L.A."/>
            <person name="Sharon I."/>
            <person name="Castelle C.J."/>
            <person name="Probst A.J."/>
            <person name="Thomas B.C."/>
            <person name="Singh A."/>
            <person name="Wilkins M.J."/>
            <person name="Karaoz U."/>
            <person name="Brodie E.L."/>
            <person name="Williams K.H."/>
            <person name="Hubbard S.S."/>
            <person name="Banfield J.F."/>
        </authorList>
    </citation>
    <scope>NUCLEOTIDE SEQUENCE [LARGE SCALE GENOMIC DNA]</scope>
</reference>
<evidence type="ECO:0000313" key="3">
    <source>
        <dbReference type="Proteomes" id="UP000179230"/>
    </source>
</evidence>
<evidence type="ECO:0000313" key="2">
    <source>
        <dbReference type="EMBL" id="OGG87922.1"/>
    </source>
</evidence>
<dbReference type="Gene3D" id="1.10.10.10">
    <property type="entry name" value="Winged helix-like DNA-binding domain superfamily/Winged helix DNA-binding domain"/>
    <property type="match status" value="1"/>
</dbReference>
<dbReference type="InterPro" id="IPR002831">
    <property type="entry name" value="Tscrpt_reg_TrmB_N"/>
</dbReference>
<dbReference type="PANTHER" id="PTHR34293:SF1">
    <property type="entry name" value="HTH-TYPE TRANSCRIPTIONAL REGULATOR TRMBL2"/>
    <property type="match status" value="1"/>
</dbReference>
<feature type="domain" description="Transcription regulator TrmB N-terminal" evidence="1">
    <location>
        <begin position="11"/>
        <end position="72"/>
    </location>
</feature>
<accession>A0A1F6FPY8</accession>
<evidence type="ECO:0000259" key="1">
    <source>
        <dbReference type="Pfam" id="PF01978"/>
    </source>
</evidence>
<dbReference type="PANTHER" id="PTHR34293">
    <property type="entry name" value="HTH-TYPE TRANSCRIPTIONAL REGULATOR TRMBL2"/>
    <property type="match status" value="1"/>
</dbReference>
<dbReference type="EMBL" id="MFMT01000035">
    <property type="protein sequence ID" value="OGG87922.1"/>
    <property type="molecule type" value="Genomic_DNA"/>
</dbReference>
<proteinExistence type="predicted"/>
<dbReference type="Proteomes" id="UP000179230">
    <property type="component" value="Unassembled WGS sequence"/>
</dbReference>
<sequence length="262" mass="29226">MIQLEYTQNLTDAGLSNDQAVVYETLLKLGESQASKLAKSVPTSLSRPLVYKVLEELIGLDLATKADSKGKVATFTPKHPVAISKIIDKEKERIEHTKKQFLTTSGKLSSLFNLSVGKPGVQFYEGKDGVWEVLMDSMNATEEILTYADLEAIAKYIPELNAEYSALREEKDVKKRGLVIDSPAARKFLASYDGEVTHTKLISGTEATVPFQTVMQIYDNKVSYITLTDEYLVGIIITDHFIANTHKYLFESLWKFSSGDEV</sequence>
<comment type="caution">
    <text evidence="2">The sequence shown here is derived from an EMBL/GenBank/DDBJ whole genome shotgun (WGS) entry which is preliminary data.</text>
</comment>
<dbReference type="AlphaFoldDB" id="A0A1F6FPY8"/>
<name>A0A1F6FPY8_9BACT</name>
<organism evidence="2 3">
    <name type="scientific">Candidatus Kaiserbacteria bacterium RIFOXYD1_FULL_42_15</name>
    <dbReference type="NCBI Taxonomy" id="1798532"/>
    <lineage>
        <taxon>Bacteria</taxon>
        <taxon>Candidatus Kaiseribacteriota</taxon>
    </lineage>
</organism>
<dbReference type="InterPro" id="IPR051797">
    <property type="entry name" value="TrmB-like"/>
</dbReference>
<gene>
    <name evidence="2" type="ORF">A2592_01520</name>
</gene>
<dbReference type="Pfam" id="PF01978">
    <property type="entry name" value="TrmB"/>
    <property type="match status" value="1"/>
</dbReference>
<dbReference type="InterPro" id="IPR036388">
    <property type="entry name" value="WH-like_DNA-bd_sf"/>
</dbReference>
<protein>
    <recommendedName>
        <fullName evidence="1">Transcription regulator TrmB N-terminal domain-containing protein</fullName>
    </recommendedName>
</protein>